<accession>F4D2U3</accession>
<dbReference type="HOGENOM" id="CLU_213817_0_0_7"/>
<proteinExistence type="predicted"/>
<evidence type="ECO:0000313" key="3">
    <source>
        <dbReference type="Proteomes" id="UP000008459"/>
    </source>
</evidence>
<organism evidence="2 3">
    <name type="scientific">Helicobacter pylori 83</name>
    <dbReference type="NCBI Taxonomy" id="585538"/>
    <lineage>
        <taxon>Bacteria</taxon>
        <taxon>Pseudomonadati</taxon>
        <taxon>Campylobacterota</taxon>
        <taxon>Epsilonproteobacteria</taxon>
        <taxon>Campylobacterales</taxon>
        <taxon>Helicobacteraceae</taxon>
        <taxon>Helicobacter</taxon>
    </lineage>
</organism>
<keyword evidence="1" id="KW-0472">Membrane</keyword>
<feature type="transmembrane region" description="Helical" evidence="1">
    <location>
        <begin position="6"/>
        <end position="24"/>
    </location>
</feature>
<dbReference type="PATRIC" id="fig|585538.3.peg.1286"/>
<protein>
    <submittedName>
        <fullName evidence="2">Uncharacterized protein</fullName>
    </submittedName>
</protein>
<keyword evidence="1" id="KW-1133">Transmembrane helix</keyword>
<evidence type="ECO:0000256" key="1">
    <source>
        <dbReference type="SAM" id="Phobius"/>
    </source>
</evidence>
<keyword evidence="1" id="KW-0812">Transmembrane</keyword>
<sequence>MAHFIFSVVVVFLWLVAWCIYLVFGKRVKHPNTKAIGLPRLMLGESLVLALCP</sequence>
<name>F4D2U3_HELPX</name>
<gene>
    <name evidence="2" type="ORF">HMPREF0462_1255</name>
</gene>
<dbReference type="AlphaFoldDB" id="F4D2U3"/>
<dbReference type="KEGG" id="hpx:HMPREF0462_1255"/>
<dbReference type="Proteomes" id="UP000008459">
    <property type="component" value="Chromosome"/>
</dbReference>
<dbReference type="EMBL" id="CP002605">
    <property type="protein sequence ID" value="AEE70859.1"/>
    <property type="molecule type" value="Genomic_DNA"/>
</dbReference>
<evidence type="ECO:0000313" key="2">
    <source>
        <dbReference type="EMBL" id="AEE70859.1"/>
    </source>
</evidence>
<reference evidence="2 3" key="1">
    <citation type="submission" date="2011-03" db="EMBL/GenBank/DDBJ databases">
        <authorList>
            <person name="Muzny D."/>
            <person name="Qin X."/>
            <person name="Deng J."/>
            <person name="Jiang H."/>
            <person name="Liu Y."/>
            <person name="Qu J."/>
            <person name="Song X.-Z."/>
            <person name="Zhang L."/>
            <person name="Thornton R."/>
            <person name="Coyle M."/>
            <person name="Francisco L."/>
            <person name="Jackson L."/>
            <person name="Javaid M."/>
            <person name="Korchina V."/>
            <person name="Kovar C."/>
            <person name="Mata R."/>
            <person name="Mathew T."/>
            <person name="Ngo R."/>
            <person name="Nguyen L."/>
            <person name="Nguyen N."/>
            <person name="Okwuonu G."/>
            <person name="Ongeri F."/>
            <person name="Pham C."/>
            <person name="Simmons D."/>
            <person name="Wilczek-Boney K."/>
            <person name="Hale W."/>
            <person name="Jakkamsetti A."/>
            <person name="Pham P."/>
            <person name="Ruth R."/>
            <person name="San Lucas F."/>
            <person name="Warren J."/>
            <person name="Zhang J."/>
            <person name="Zhao Z."/>
            <person name="Zhou C."/>
            <person name="Zhu D."/>
            <person name="Lee S."/>
            <person name="Bess C."/>
            <person name="Blankenburg K."/>
            <person name="Forbes L."/>
            <person name="Fu Q."/>
            <person name="Gubbala S."/>
            <person name="Hirani K."/>
            <person name="Jayaseelan J.C."/>
            <person name="Lara F."/>
            <person name="Munidasa M."/>
            <person name="Palculict T."/>
            <person name="Patil S."/>
            <person name="Pu L.-L."/>
            <person name="Saada N."/>
            <person name="Tang L."/>
            <person name="Weissenberger G."/>
            <person name="Zhu Y."/>
            <person name="Hemphill L."/>
            <person name="Shang Y."/>
            <person name="Youmans B."/>
            <person name="Ayvaz T."/>
            <person name="Ross M."/>
            <person name="Santibanez J."/>
            <person name="Aqrawi P."/>
            <person name="Gross S."/>
            <person name="Joshi V."/>
            <person name="Fowler G."/>
            <person name="Nazareth L."/>
            <person name="Reid J."/>
            <person name="Worley K."/>
            <person name="Petrosino J."/>
            <person name="Highlander S."/>
            <person name="Gibbs R."/>
            <person name="Gibbs R."/>
        </authorList>
    </citation>
    <scope>NUCLEOTIDE SEQUENCE [LARGE SCALE GENOMIC DNA]</scope>
    <source>
        <strain evidence="2 3">83</strain>
    </source>
</reference>